<dbReference type="GO" id="GO:0032259">
    <property type="term" value="P:methylation"/>
    <property type="evidence" value="ECO:0007669"/>
    <property type="project" value="UniProtKB-KW"/>
</dbReference>
<dbReference type="GO" id="GO:0008168">
    <property type="term" value="F:methyltransferase activity"/>
    <property type="evidence" value="ECO:0007669"/>
    <property type="project" value="UniProtKB-KW"/>
</dbReference>
<evidence type="ECO:0000256" key="5">
    <source>
        <dbReference type="ARBA" id="ARBA00047942"/>
    </source>
</evidence>
<organism evidence="8 9">
    <name type="scientific">Chelatococcus sambhunathii</name>
    <dbReference type="NCBI Taxonomy" id="363953"/>
    <lineage>
        <taxon>Bacteria</taxon>
        <taxon>Pseudomonadati</taxon>
        <taxon>Pseudomonadota</taxon>
        <taxon>Alphaproteobacteria</taxon>
        <taxon>Hyphomicrobiales</taxon>
        <taxon>Chelatococcaceae</taxon>
        <taxon>Chelatococcus</taxon>
    </lineage>
</organism>
<protein>
    <recommendedName>
        <fullName evidence="2">site-specific DNA-methyltransferase (adenine-specific)</fullName>
        <ecNumber evidence="2">2.1.1.72</ecNumber>
    </recommendedName>
</protein>
<evidence type="ECO:0000256" key="4">
    <source>
        <dbReference type="ARBA" id="ARBA00022679"/>
    </source>
</evidence>
<evidence type="ECO:0000256" key="1">
    <source>
        <dbReference type="ARBA" id="ARBA00006594"/>
    </source>
</evidence>
<dbReference type="SUPFAM" id="SSF53335">
    <property type="entry name" value="S-adenosyl-L-methionine-dependent methyltransferases"/>
    <property type="match status" value="1"/>
</dbReference>
<comment type="catalytic activity">
    <reaction evidence="5">
        <text>a 2'-deoxyadenosine in DNA + S-adenosyl-L-methionine = an N(6)-methyl-2'-deoxyadenosine in DNA + S-adenosyl-L-homocysteine + H(+)</text>
        <dbReference type="Rhea" id="RHEA:15197"/>
        <dbReference type="Rhea" id="RHEA-COMP:12418"/>
        <dbReference type="Rhea" id="RHEA-COMP:12419"/>
        <dbReference type="ChEBI" id="CHEBI:15378"/>
        <dbReference type="ChEBI" id="CHEBI:57856"/>
        <dbReference type="ChEBI" id="CHEBI:59789"/>
        <dbReference type="ChEBI" id="CHEBI:90615"/>
        <dbReference type="ChEBI" id="CHEBI:90616"/>
        <dbReference type="EC" id="2.1.1.72"/>
    </reaction>
</comment>
<keyword evidence="3 8" id="KW-0489">Methyltransferase</keyword>
<evidence type="ECO:0000259" key="7">
    <source>
        <dbReference type="Pfam" id="PF02384"/>
    </source>
</evidence>
<dbReference type="InterPro" id="IPR003356">
    <property type="entry name" value="DNA_methylase_A-5"/>
</dbReference>
<dbReference type="Proteomes" id="UP001181622">
    <property type="component" value="Unassembled WGS sequence"/>
</dbReference>
<dbReference type="Gene3D" id="3.40.50.150">
    <property type="entry name" value="Vaccinia Virus protein VP39"/>
    <property type="match status" value="1"/>
</dbReference>
<comment type="similarity">
    <text evidence="1">Belongs to the N(4)/N(6)-methyltransferase family.</text>
</comment>
<dbReference type="EC" id="2.1.1.72" evidence="2"/>
<evidence type="ECO:0000256" key="6">
    <source>
        <dbReference type="SAM" id="MobiDB-lite"/>
    </source>
</evidence>
<name>A0ABU1DH79_9HYPH</name>
<dbReference type="InterPro" id="IPR029063">
    <property type="entry name" value="SAM-dependent_MTases_sf"/>
</dbReference>
<evidence type="ECO:0000313" key="8">
    <source>
        <dbReference type="EMBL" id="MDR4307478.1"/>
    </source>
</evidence>
<proteinExistence type="inferred from homology"/>
<gene>
    <name evidence="8" type="ORF">IHQ68_12705</name>
</gene>
<dbReference type="InterPro" id="IPR050953">
    <property type="entry name" value="N4_N6_ade-DNA_methylase"/>
</dbReference>
<evidence type="ECO:0000256" key="2">
    <source>
        <dbReference type="ARBA" id="ARBA00011900"/>
    </source>
</evidence>
<keyword evidence="4" id="KW-0808">Transferase</keyword>
<dbReference type="PRINTS" id="PR00507">
    <property type="entry name" value="N12N6MTFRASE"/>
</dbReference>
<feature type="compositionally biased region" description="Basic and acidic residues" evidence="6">
    <location>
        <begin position="46"/>
        <end position="55"/>
    </location>
</feature>
<feature type="domain" description="DNA methylase adenine-specific" evidence="7">
    <location>
        <begin position="324"/>
        <end position="406"/>
    </location>
</feature>
<feature type="region of interest" description="Disordered" evidence="6">
    <location>
        <begin position="37"/>
        <end position="62"/>
    </location>
</feature>
<evidence type="ECO:0000313" key="9">
    <source>
        <dbReference type="Proteomes" id="UP001181622"/>
    </source>
</evidence>
<keyword evidence="9" id="KW-1185">Reference proteome</keyword>
<comment type="caution">
    <text evidence="8">The sequence shown here is derived from an EMBL/GenBank/DDBJ whole genome shotgun (WGS) entry which is preliminary data.</text>
</comment>
<reference evidence="8" key="1">
    <citation type="submission" date="2020-10" db="EMBL/GenBank/DDBJ databases">
        <authorList>
            <person name="Abbas A."/>
            <person name="Razzaq R."/>
            <person name="Waqas M."/>
            <person name="Abbas N."/>
            <person name="Nielsen T.K."/>
            <person name="Hansen L.H."/>
            <person name="Hussain S."/>
            <person name="Shahid M."/>
        </authorList>
    </citation>
    <scope>NUCLEOTIDE SEQUENCE</scope>
    <source>
        <strain evidence="8">S14</strain>
    </source>
</reference>
<accession>A0ABU1DH79</accession>
<dbReference type="EMBL" id="JADBEO010000026">
    <property type="protein sequence ID" value="MDR4307478.1"/>
    <property type="molecule type" value="Genomic_DNA"/>
</dbReference>
<evidence type="ECO:0000256" key="3">
    <source>
        <dbReference type="ARBA" id="ARBA00022603"/>
    </source>
</evidence>
<dbReference type="PANTHER" id="PTHR33841">
    <property type="entry name" value="DNA METHYLTRANSFERASE YEEA-RELATED"/>
    <property type="match status" value="1"/>
</dbReference>
<sequence>MAADFESYFRRLAASALDEKTEHSDRDSLKALLEQAADDAEPGGRVLHEPRRDRSGAGSPDYKITRGGRIAGYVEVKAIDENLSKILKSEQIKKYRTLSDNLLLTDYLEFIWMTPSGDVRRERLAYSEDLLAKKLALRPERVEAVRGLLRGFFSATPSRIARAEDLALALARRAALLRDFLSEELQRQTKEHREGRLHALFDVFRKQVFHELSVGDFADAFAQMLAYGLFLARLNAGEREAVTLDNVRQHIPGSFALIRELVRFLEEMNEPEYREVRWVIDEVLSIVNGLDLDAIHRDLSFRARKAISRKVRAVNEEEHRLFEKDPFIYFYEDFLKAYDPKMRKSRGVYYTPPPVVNFIIRAIDDILKDTFGIERGLADHEKVTVLDFACGTGTFLLEAFEKIFETIGGPDAGQADQIVREHLT</sequence>
<dbReference type="PANTHER" id="PTHR33841:SF1">
    <property type="entry name" value="DNA METHYLTRANSFERASE A"/>
    <property type="match status" value="1"/>
</dbReference>
<dbReference type="RefSeq" id="WP_309392369.1">
    <property type="nucleotide sequence ID" value="NZ_JADBEO010000026.1"/>
</dbReference>
<dbReference type="Pfam" id="PF02384">
    <property type="entry name" value="N6_Mtase"/>
    <property type="match status" value="1"/>
</dbReference>